<accession>A0A6G0U6N0</accession>
<sequence length="671" mass="78386">MMPVLNTILDSVVDTIAPPTPAFENFIYHWEKFMVNYLEWTTDGQFSQTRIEETNVPGHLEIVQQILICEDQNEKIATNLCMEYVLKNDLFNMLAVIAEKEKLIGIRILVLKCMTNLISQLKNPVLAHQSFFVTIQRLINLCDSVLYNKQQQDQIHFLYMLCTLLNNQQNVSIMFFSNESNMCRLEEAKASTESSTFNRLNLLDCILTYINTKVCIIKDCTTNTDVYYKCCDCILLLTKFNDENVIDYISNETKLCSTLSEHFRNLFCALPTALDYNGLETIELNWRDDYNATYSNDVTKFFCWLNFIIEIIRDGQLKISYSLCESLRLLFFNKLFDTPEQISCSYVFLLKKIYRAADHTPLNYTINYWLRSELDNSYYDKQTPIDILIKLSSTTDDTFVFNILNFFIDVLHDSDKEVLDFIILQFINNRNYYERCTSGTWSDEEDEREKKLLSNGNNINTSRTLAPSSIDRIINRLLALIPQNLQSDQLHTFKDHITDVKNMYNDVLDKCTKFDWPSEALNSVKINDFDEGPFLRMIFKKISNIPNQNSSTTLQLKIILIFLSSLPHPYLHEYLLNSTLPLKRNVPSLYMILCQVLKELHKKILTFPNYNKELIQARKRILNSSSIKLLKEKNFEVIVFNNAVILEELCKELVAVLFVKYHHTNLANENI</sequence>
<keyword evidence="4" id="KW-1185">Reference proteome</keyword>
<dbReference type="PANTHER" id="PTHR21705:SF12">
    <property type="entry name" value="FHF COMPLEX SUBUNIT HOOK-INTERACTING PROTEIN C-TERMINAL DOMAIN-CONTAINING PROTEIN"/>
    <property type="match status" value="1"/>
</dbReference>
<dbReference type="OrthoDB" id="5350595at2759"/>
<dbReference type="AlphaFoldDB" id="A0A6G0U6N0"/>
<comment type="caution">
    <text evidence="3">The sequence shown here is derived from an EMBL/GenBank/DDBJ whole genome shotgun (WGS) entry which is preliminary data.</text>
</comment>
<feature type="domain" description="FHF complex subunit HOOK-interacting protein C-terminal" evidence="2">
    <location>
        <begin position="531"/>
        <end position="622"/>
    </location>
</feature>
<reference evidence="3 4" key="1">
    <citation type="submission" date="2019-08" db="EMBL/GenBank/DDBJ databases">
        <title>The genome of the soybean aphid Biotype 1, its phylome, world population structure and adaptation to the North American continent.</title>
        <authorList>
            <person name="Giordano R."/>
            <person name="Donthu R.K."/>
            <person name="Hernandez A.G."/>
            <person name="Wright C.L."/>
            <person name="Zimin A.V."/>
        </authorList>
    </citation>
    <scope>NUCLEOTIDE SEQUENCE [LARGE SCALE GENOMIC DNA]</scope>
    <source>
        <tissue evidence="3">Whole aphids</tissue>
    </source>
</reference>
<dbReference type="InterPro" id="IPR019384">
    <property type="entry name" value="FHIP"/>
</dbReference>
<organism evidence="3 4">
    <name type="scientific">Aphis glycines</name>
    <name type="common">Soybean aphid</name>
    <dbReference type="NCBI Taxonomy" id="307491"/>
    <lineage>
        <taxon>Eukaryota</taxon>
        <taxon>Metazoa</taxon>
        <taxon>Ecdysozoa</taxon>
        <taxon>Arthropoda</taxon>
        <taxon>Hexapoda</taxon>
        <taxon>Insecta</taxon>
        <taxon>Pterygota</taxon>
        <taxon>Neoptera</taxon>
        <taxon>Paraneoptera</taxon>
        <taxon>Hemiptera</taxon>
        <taxon>Sternorrhyncha</taxon>
        <taxon>Aphidomorpha</taxon>
        <taxon>Aphidoidea</taxon>
        <taxon>Aphididae</taxon>
        <taxon>Aphidini</taxon>
        <taxon>Aphis</taxon>
        <taxon>Aphis</taxon>
    </lineage>
</organism>
<evidence type="ECO:0000256" key="1">
    <source>
        <dbReference type="ARBA" id="ARBA00024336"/>
    </source>
</evidence>
<dbReference type="Pfam" id="PF19311">
    <property type="entry name" value="KELAA"/>
    <property type="match status" value="1"/>
</dbReference>
<proteinExistence type="inferred from homology"/>
<gene>
    <name evidence="3" type="ORF">AGLY_000327</name>
</gene>
<dbReference type="PANTHER" id="PTHR21705">
    <property type="entry name" value="RAI16 PROTEIN-RELATED"/>
    <property type="match status" value="1"/>
</dbReference>
<dbReference type="Proteomes" id="UP000475862">
    <property type="component" value="Unassembled WGS sequence"/>
</dbReference>
<dbReference type="EMBL" id="VYZN01000001">
    <property type="protein sequence ID" value="KAE9544785.1"/>
    <property type="molecule type" value="Genomic_DNA"/>
</dbReference>
<dbReference type="InterPro" id="IPR045668">
    <property type="entry name" value="FHIP_KELAA_motif"/>
</dbReference>
<evidence type="ECO:0000313" key="3">
    <source>
        <dbReference type="EMBL" id="KAE9544785.1"/>
    </source>
</evidence>
<dbReference type="Pfam" id="PF19314">
    <property type="entry name" value="DUF5917"/>
    <property type="match status" value="1"/>
</dbReference>
<evidence type="ECO:0000313" key="4">
    <source>
        <dbReference type="Proteomes" id="UP000475862"/>
    </source>
</evidence>
<protein>
    <recommendedName>
        <fullName evidence="2">FHF complex subunit HOOK-interacting protein C-terminal domain-containing protein</fullName>
    </recommendedName>
</protein>
<comment type="similarity">
    <text evidence="1">Belongs to the FHIP family.</text>
</comment>
<evidence type="ECO:0000259" key="2">
    <source>
        <dbReference type="Pfam" id="PF19314"/>
    </source>
</evidence>
<dbReference type="InterPro" id="IPR045669">
    <property type="entry name" value="FHIP_C"/>
</dbReference>
<name>A0A6G0U6N0_APHGL</name>
<dbReference type="Pfam" id="PF10257">
    <property type="entry name" value="RAI16-like"/>
    <property type="match status" value="1"/>
</dbReference>